<comment type="similarity">
    <text evidence="5">Belongs to the Psb28 family.</text>
</comment>
<dbReference type="PANTHER" id="PTHR34963:SF2">
    <property type="entry name" value="PHOTOSYSTEM II REACTION CENTER PSB28 PROTEIN, CHLOROPLASTIC"/>
    <property type="match status" value="1"/>
</dbReference>
<comment type="subcellular location">
    <subcellularLocation>
        <location evidence="1">Membrane</location>
        <topology evidence="1">Peripheral membrane protein</topology>
    </subcellularLocation>
</comment>
<keyword evidence="4 5" id="KW-0604">Photosystem II</keyword>
<dbReference type="InterPro" id="IPR005610">
    <property type="entry name" value="PSII_Psb28_class-1"/>
</dbReference>
<evidence type="ECO:0000256" key="4">
    <source>
        <dbReference type="ARBA" id="ARBA00023276"/>
    </source>
</evidence>
<dbReference type="Pfam" id="PF03912">
    <property type="entry name" value="Psb28"/>
    <property type="match status" value="1"/>
</dbReference>
<evidence type="ECO:0000256" key="2">
    <source>
        <dbReference type="ARBA" id="ARBA00022531"/>
    </source>
</evidence>
<proteinExistence type="inferred from homology"/>
<evidence type="ECO:0000256" key="5">
    <source>
        <dbReference type="RuleBase" id="RU003509"/>
    </source>
</evidence>
<dbReference type="GO" id="GO:0009523">
    <property type="term" value="C:photosystem II"/>
    <property type="evidence" value="ECO:0007669"/>
    <property type="project" value="UniProtKB-KW"/>
</dbReference>
<gene>
    <name evidence="7" type="ORF">CLEP1334_LOCUS29918</name>
</gene>
<dbReference type="AlphaFoldDB" id="A0A7S0P7R2"/>
<dbReference type="HAMAP" id="MF_01370">
    <property type="entry name" value="PSII_Psb28"/>
    <property type="match status" value="1"/>
</dbReference>
<dbReference type="InterPro" id="IPR038676">
    <property type="entry name" value="Psb28_c1_sf"/>
</dbReference>
<protein>
    <recommendedName>
        <fullName evidence="5">Photosystem II reaction center Psb28 protein</fullName>
    </recommendedName>
</protein>
<dbReference type="GO" id="GO:0015979">
    <property type="term" value="P:photosynthesis"/>
    <property type="evidence" value="ECO:0007669"/>
    <property type="project" value="UniProtKB-KW"/>
</dbReference>
<reference evidence="7" key="1">
    <citation type="submission" date="2021-01" db="EMBL/GenBank/DDBJ databases">
        <authorList>
            <person name="Corre E."/>
            <person name="Pelletier E."/>
            <person name="Niang G."/>
            <person name="Scheremetjew M."/>
            <person name="Finn R."/>
            <person name="Kale V."/>
            <person name="Holt S."/>
            <person name="Cochrane G."/>
            <person name="Meng A."/>
            <person name="Brown T."/>
            <person name="Cohen L."/>
        </authorList>
    </citation>
    <scope>NUCLEOTIDE SEQUENCE</scope>
    <source>
        <strain evidence="7">RCC1130</strain>
    </source>
</reference>
<accession>A0A7S0P7R2</accession>
<name>A0A7S0P7R2_9EUKA</name>
<dbReference type="Gene3D" id="2.40.30.220">
    <property type="entry name" value="Photosystem II Psb28"/>
    <property type="match status" value="1"/>
</dbReference>
<evidence type="ECO:0000256" key="3">
    <source>
        <dbReference type="ARBA" id="ARBA00023136"/>
    </source>
</evidence>
<evidence type="ECO:0000256" key="6">
    <source>
        <dbReference type="SAM" id="SignalP"/>
    </source>
</evidence>
<evidence type="ECO:0000256" key="1">
    <source>
        <dbReference type="ARBA" id="ARBA00004170"/>
    </source>
</evidence>
<feature type="signal peptide" evidence="6">
    <location>
        <begin position="1"/>
        <end position="22"/>
    </location>
</feature>
<evidence type="ECO:0000313" key="7">
    <source>
        <dbReference type="EMBL" id="CAD8554627.1"/>
    </source>
</evidence>
<sequence>MFHNLRMLSALAVLALLPLAATWSVRGVGCGPTRCVEGRSACASTAASTRALTLTRTRALTLTRMAEELVENPVAAAPAAPSAYIEFILGVPEPVVPDVKLSRARDGSNGVATFTFDNPSFLAAASAELGETTGMYLNDSEGQMRTNEVTATFVNGKPRIVKGVMVLRGPDEWDRFMRFMERYAEENGLGFSKAGGREVV</sequence>
<dbReference type="EMBL" id="HBER01059966">
    <property type="protein sequence ID" value="CAD8554627.1"/>
    <property type="molecule type" value="Transcribed_RNA"/>
</dbReference>
<dbReference type="NCBIfam" id="TIGR03047">
    <property type="entry name" value="PS_II_psb28"/>
    <property type="match status" value="1"/>
</dbReference>
<keyword evidence="3" id="KW-0472">Membrane</keyword>
<dbReference type="PANTHER" id="PTHR34963">
    <property type="match status" value="1"/>
</dbReference>
<organism evidence="7">
    <name type="scientific">Calcidiscus leptoporus</name>
    <dbReference type="NCBI Taxonomy" id="127549"/>
    <lineage>
        <taxon>Eukaryota</taxon>
        <taxon>Haptista</taxon>
        <taxon>Haptophyta</taxon>
        <taxon>Prymnesiophyceae</taxon>
        <taxon>Coccolithales</taxon>
        <taxon>Calcidiscaceae</taxon>
        <taxon>Calcidiscus</taxon>
    </lineage>
</organism>
<keyword evidence="6" id="KW-0732">Signal</keyword>
<feature type="chain" id="PRO_5030657900" description="Photosystem II reaction center Psb28 protein" evidence="6">
    <location>
        <begin position="23"/>
        <end position="200"/>
    </location>
</feature>
<keyword evidence="2 5" id="KW-0602">Photosynthesis</keyword>